<feature type="region of interest" description="Disordered" evidence="3">
    <location>
        <begin position="1118"/>
        <end position="1144"/>
    </location>
</feature>
<evidence type="ECO:0000256" key="2">
    <source>
        <dbReference type="PROSITE-ProRule" id="PRU00192"/>
    </source>
</evidence>
<feature type="region of interest" description="Disordered" evidence="3">
    <location>
        <begin position="867"/>
        <end position="904"/>
    </location>
</feature>
<dbReference type="InterPro" id="IPR047271">
    <property type="entry name" value="Ephexin-like"/>
</dbReference>
<feature type="compositionally biased region" description="Basic and acidic residues" evidence="3">
    <location>
        <begin position="174"/>
        <end position="408"/>
    </location>
</feature>
<dbReference type="InterPro" id="IPR001331">
    <property type="entry name" value="GDS_CDC24_CS"/>
</dbReference>
<dbReference type="InterPro" id="IPR047270">
    <property type="entry name" value="PH_ephexin"/>
</dbReference>
<dbReference type="GO" id="GO:0005085">
    <property type="term" value="F:guanyl-nucleotide exchange factor activity"/>
    <property type="evidence" value="ECO:0007669"/>
    <property type="project" value="InterPro"/>
</dbReference>
<dbReference type="SUPFAM" id="SSF48065">
    <property type="entry name" value="DBL homology domain (DH-domain)"/>
    <property type="match status" value="1"/>
</dbReference>
<dbReference type="InterPro" id="IPR001849">
    <property type="entry name" value="PH_domain"/>
</dbReference>
<dbReference type="CDD" id="cd01221">
    <property type="entry name" value="PH_ephexin"/>
    <property type="match status" value="1"/>
</dbReference>
<feature type="compositionally biased region" description="Polar residues" evidence="3">
    <location>
        <begin position="1266"/>
        <end position="1276"/>
    </location>
</feature>
<dbReference type="Gene3D" id="1.20.900.10">
    <property type="entry name" value="Dbl homology (DH) domain"/>
    <property type="match status" value="1"/>
</dbReference>
<dbReference type="PROSITE" id="PS50010">
    <property type="entry name" value="DH_2"/>
    <property type="match status" value="1"/>
</dbReference>
<feature type="compositionally biased region" description="Basic and acidic residues" evidence="3">
    <location>
        <begin position="576"/>
        <end position="605"/>
    </location>
</feature>
<feature type="region of interest" description="Disordered" evidence="3">
    <location>
        <begin position="1266"/>
        <end position="1335"/>
    </location>
</feature>
<dbReference type="SMART" id="SM00326">
    <property type="entry name" value="SH3"/>
    <property type="match status" value="1"/>
</dbReference>
<evidence type="ECO:0000256" key="3">
    <source>
        <dbReference type="SAM" id="MobiDB-lite"/>
    </source>
</evidence>
<feature type="compositionally biased region" description="Basic and acidic residues" evidence="3">
    <location>
        <begin position="1123"/>
        <end position="1144"/>
    </location>
</feature>
<feature type="compositionally biased region" description="Polar residues" evidence="3">
    <location>
        <begin position="420"/>
        <end position="429"/>
    </location>
</feature>
<feature type="region of interest" description="Disordered" evidence="3">
    <location>
        <begin position="1"/>
        <end position="680"/>
    </location>
</feature>
<comment type="caution">
    <text evidence="7">The sequence shown here is derived from an EMBL/GenBank/DDBJ whole genome shotgun (WGS) entry which is preliminary data.</text>
</comment>
<feature type="compositionally biased region" description="Basic and acidic residues" evidence="3">
    <location>
        <begin position="1048"/>
        <end position="1060"/>
    </location>
</feature>
<feature type="compositionally biased region" description="Polar residues" evidence="3">
    <location>
        <begin position="1299"/>
        <end position="1315"/>
    </location>
</feature>
<feature type="compositionally biased region" description="Basic and acidic residues" evidence="3">
    <location>
        <begin position="432"/>
        <end position="462"/>
    </location>
</feature>
<dbReference type="InterPro" id="IPR000219">
    <property type="entry name" value="DH_dom"/>
</dbReference>
<dbReference type="PROSITE" id="PS50003">
    <property type="entry name" value="PH_DOMAIN"/>
    <property type="match status" value="1"/>
</dbReference>
<dbReference type="EMBL" id="RHFK02000002">
    <property type="protein sequence ID" value="TWW79153.1"/>
    <property type="molecule type" value="Genomic_DNA"/>
</dbReference>
<proteinExistence type="predicted"/>
<evidence type="ECO:0000259" key="6">
    <source>
        <dbReference type="PROSITE" id="PS50010"/>
    </source>
</evidence>
<evidence type="ECO:0000259" key="5">
    <source>
        <dbReference type="PROSITE" id="PS50003"/>
    </source>
</evidence>
<dbReference type="Pfam" id="PF00621">
    <property type="entry name" value="RhoGEF"/>
    <property type="match status" value="1"/>
</dbReference>
<feature type="compositionally biased region" description="Basic and acidic residues" evidence="3">
    <location>
        <begin position="966"/>
        <end position="984"/>
    </location>
</feature>
<dbReference type="Gene3D" id="2.30.30.40">
    <property type="entry name" value="SH3 Domains"/>
    <property type="match status" value="1"/>
</dbReference>
<feature type="compositionally biased region" description="Polar residues" evidence="3">
    <location>
        <begin position="884"/>
        <end position="897"/>
    </location>
</feature>
<dbReference type="InterPro" id="IPR001452">
    <property type="entry name" value="SH3_domain"/>
</dbReference>
<evidence type="ECO:0000256" key="1">
    <source>
        <dbReference type="ARBA" id="ARBA00022443"/>
    </source>
</evidence>
<protein>
    <submittedName>
        <fullName evidence="7">Rho guanine nucleotide exchange factor 5</fullName>
    </submittedName>
</protein>
<dbReference type="PANTHER" id="PTHR12845:SF2">
    <property type="entry name" value="DH DOMAIN-CONTAINING PROTEIN-RELATED"/>
    <property type="match status" value="1"/>
</dbReference>
<feature type="compositionally biased region" description="Pro residues" evidence="3">
    <location>
        <begin position="1280"/>
        <end position="1296"/>
    </location>
</feature>
<feature type="compositionally biased region" description="Acidic residues" evidence="3">
    <location>
        <begin position="867"/>
        <end position="876"/>
    </location>
</feature>
<feature type="compositionally biased region" description="Basic and acidic residues" evidence="3">
    <location>
        <begin position="140"/>
        <end position="167"/>
    </location>
</feature>
<dbReference type="GO" id="GO:0005737">
    <property type="term" value="C:cytoplasm"/>
    <property type="evidence" value="ECO:0007669"/>
    <property type="project" value="TreeGrafter"/>
</dbReference>
<feature type="domain" description="DH" evidence="6">
    <location>
        <begin position="1365"/>
        <end position="1549"/>
    </location>
</feature>
<dbReference type="Proteomes" id="UP000324091">
    <property type="component" value="Chromosome 10"/>
</dbReference>
<name>A0A5C6PI49_9TELE</name>
<accession>A0A5C6PI49</accession>
<feature type="region of interest" description="Disordered" evidence="3">
    <location>
        <begin position="961"/>
        <end position="984"/>
    </location>
</feature>
<dbReference type="SUPFAM" id="SSF50044">
    <property type="entry name" value="SH3-domain"/>
    <property type="match status" value="1"/>
</dbReference>
<sequence>MGAKRPSGTVFDTLSTVNTSDHKFQPGGKVSLDPSPRPAMSAKLEKGRDVSHEEGWRREREMEKARDKGTYRDHGPRDRYYERHRGPVPRQREWSERERWQENERRQNMRPLSSVEKETERYAARGMNKGDTFPRMTKNSGDRGGRVKGENDGSGERRRRDRPKGLDADDWEREYEREQRERCRVKDREEMSGRLKEEGPRRRERDDSWERRERDTARKREKPRSDMGKREPRVASPYRQRDRDIYSDRVERDATHRRQGQRDTRSEGDSDEREMRKERNKERDREYHHSRSDGDGRDKPKRDRYRDRQGYWDEDKYRYRDRDREREVDRSKRRDEERDRERYREDRRSVAWEAEREGERWKDSNRDLKGDRRRHDVSREPKQEIYRERKEKEEDHRREDSTGRDGRAQSDTTPRAPPRAQSSGEWSSTDVDEQRTAGVDDDRRRREQDRHRRGKTEQRRMWLEPQRGINSRGNIVDEGTSERNIESLGEWGRGEQRVKEEPDEVYSDQRRHTERYRSRNEQSGNTKTEGVSVDGEMYEVWREKDKEEREQMSGSHRGADRRQDAERENMMEESDRDGGSDYWARSESEGGSDTDWKQEKDKMLSGEDDFVTISSGGDEQEEKEEDEEQYEDCQEYLEGGDKDHSPGDFVGHDGDKETEQEWTTGKEETVDEDDQASGKQPQYVFCVIGQTLPREKAIKKTTPEVDRSPEEDGPGEPNTKWRDQGAQRASAQEAEVNTNLEAEDRTRGKVLTQADLGPLTRDSLTERLLTEWRQKNNIPSETESEHSLQVPDNPYGDVYSKVDFEQIQPILEELGSGTMSPDEVEAIRIRLSGAWTLSEEPKQHSQAPHLKWAKNVVQEILGNSEEGTVDEISVETDGDRRVNQSENTSNNVKQQVETTREPGEVPLDLRMDAQHSDTELDMDESLELEGLRGRGQSRDDMHAEQVTAMHGDARTYTHTDTQLHTGGKEEHSMDKENRPSGHHQPEKVDIMVETCEKSGDCEISETEKSRREEVEMYLSVSNTLYKPSSCPILICEAESETLVPSSEGEDKKAGQDRTGESEEDGQEEERDIAEGMVESKGEEGNEPDEHVSDQNIKGATLASSYSFRDLGPKARLRRLGVRKTTERKDGEHVEVKEEEGAGRDRRTRIFSTTDDEDDRSRSWEEVELRNVLDTIQRRKRNSRFFTAAASLLHSSVYERNVNCKHVHLANLYPSSFTSSWLCFLYFNQKYGFSFNFLLPRLPDAAQLYQQYNEAAQNFEILRQARSDGTTVSEDTTPSLAPSPSPPPARRPLPPLPSAQTPHRFSHTGSITSVQSLPLPEPPKIEGRPPSPRLSISLSKSSSLWRELPGVRNSSELEELTEDQRRLQEVRFEVVTSEASYCRSLDIVVEHFVKSKQLGALLGTQDRNWLFSRLADVRAISHSFLSKLEERVESNLMSFTVCDIIAKHCQRFKMVYVPYLTNQSYQDATYQRLMNENPGFRRIVEKLEQSVVCQRLPLRSFLVLPFQRITRLKLLVQNIVKRTTPGTTEATQAIKALKLLAKLIQESNDSITQMKSIESLVSLSAKVDFECRTLPLISQSRRMIREGPVTELMDFSLKDTERSVYLHLFNDYLLLSLQKEGGRFTVVDHSPVSELRVENCRVKLHSLQKNLFRVHMSTKALLLRTDALSDKLRWISALSRPHPEIDFSAAQDFPQMQCIRAFVAQQPDELSLEKADIILVHQQSTDHWVEGTRLSDRHRGWLPASHLETITNSRVRQHNLEDALKVSTATAAV</sequence>
<feature type="compositionally biased region" description="Basic and acidic residues" evidence="3">
    <location>
        <begin position="693"/>
        <end position="710"/>
    </location>
</feature>
<evidence type="ECO:0000313" key="8">
    <source>
        <dbReference type="Proteomes" id="UP000324091"/>
    </source>
</evidence>
<feature type="compositionally biased region" description="Acidic residues" evidence="3">
    <location>
        <begin position="1061"/>
        <end position="1071"/>
    </location>
</feature>
<dbReference type="Gene3D" id="2.30.29.30">
    <property type="entry name" value="Pleckstrin-homology domain (PH domain)/Phosphotyrosine-binding domain (PTB)"/>
    <property type="match status" value="1"/>
</dbReference>
<dbReference type="SMART" id="SM00325">
    <property type="entry name" value="RhoGEF"/>
    <property type="match status" value="1"/>
</dbReference>
<feature type="compositionally biased region" description="Acidic residues" evidence="3">
    <location>
        <begin position="618"/>
        <end position="635"/>
    </location>
</feature>
<feature type="domain" description="SH3" evidence="4">
    <location>
        <begin position="1690"/>
        <end position="1751"/>
    </location>
</feature>
<evidence type="ECO:0000259" key="4">
    <source>
        <dbReference type="PROSITE" id="PS50002"/>
    </source>
</evidence>
<keyword evidence="1 2" id="KW-0728">SH3 domain</keyword>
<dbReference type="GO" id="GO:0035556">
    <property type="term" value="P:intracellular signal transduction"/>
    <property type="evidence" value="ECO:0007669"/>
    <property type="project" value="InterPro"/>
</dbReference>
<dbReference type="InterPro" id="IPR011993">
    <property type="entry name" value="PH-like_dom_sf"/>
</dbReference>
<evidence type="ECO:0000313" key="7">
    <source>
        <dbReference type="EMBL" id="TWW79153.1"/>
    </source>
</evidence>
<dbReference type="SUPFAM" id="SSF50729">
    <property type="entry name" value="PH domain-like"/>
    <property type="match status" value="1"/>
</dbReference>
<dbReference type="InterPro" id="IPR036028">
    <property type="entry name" value="SH3-like_dom_sf"/>
</dbReference>
<keyword evidence="8" id="KW-1185">Reference proteome</keyword>
<feature type="compositionally biased region" description="Polar residues" evidence="3">
    <location>
        <begin position="10"/>
        <end position="19"/>
    </location>
</feature>
<organism evidence="7 8">
    <name type="scientific">Takifugu flavidus</name>
    <name type="common">sansaifugu</name>
    <dbReference type="NCBI Taxonomy" id="433684"/>
    <lineage>
        <taxon>Eukaryota</taxon>
        <taxon>Metazoa</taxon>
        <taxon>Chordata</taxon>
        <taxon>Craniata</taxon>
        <taxon>Vertebrata</taxon>
        <taxon>Euteleostomi</taxon>
        <taxon>Actinopterygii</taxon>
        <taxon>Neopterygii</taxon>
        <taxon>Teleostei</taxon>
        <taxon>Neoteleostei</taxon>
        <taxon>Acanthomorphata</taxon>
        <taxon>Eupercaria</taxon>
        <taxon>Tetraodontiformes</taxon>
        <taxon>Tetradontoidea</taxon>
        <taxon>Tetraodontidae</taxon>
        <taxon>Takifugu</taxon>
    </lineage>
</organism>
<gene>
    <name evidence="7" type="ORF">D4764_10G0001830</name>
</gene>
<dbReference type="InterPro" id="IPR035899">
    <property type="entry name" value="DBL_dom_sf"/>
</dbReference>
<dbReference type="GO" id="GO:0005634">
    <property type="term" value="C:nucleus"/>
    <property type="evidence" value="ECO:0007669"/>
    <property type="project" value="TreeGrafter"/>
</dbReference>
<feature type="compositionally biased region" description="Basic and acidic residues" evidence="3">
    <location>
        <begin position="639"/>
        <end position="668"/>
    </location>
</feature>
<feature type="compositionally biased region" description="Basic and acidic residues" evidence="3">
    <location>
        <begin position="43"/>
        <end position="107"/>
    </location>
</feature>
<dbReference type="CDD" id="cd00160">
    <property type="entry name" value="RhoGEF"/>
    <property type="match status" value="1"/>
</dbReference>
<feature type="region of interest" description="Disordered" evidence="3">
    <location>
        <begin position="692"/>
        <end position="754"/>
    </location>
</feature>
<feature type="domain" description="PH" evidence="5">
    <location>
        <begin position="1581"/>
        <end position="1682"/>
    </location>
</feature>
<reference evidence="7 8" key="1">
    <citation type="submission" date="2019-04" db="EMBL/GenBank/DDBJ databases">
        <title>Chromosome genome assembly for Takifugu flavidus.</title>
        <authorList>
            <person name="Xiao S."/>
        </authorList>
    </citation>
    <scope>NUCLEOTIDE SEQUENCE [LARGE SCALE GENOMIC DNA]</scope>
    <source>
        <strain evidence="7">HTHZ2018</strain>
        <tissue evidence="7">Muscle</tissue>
    </source>
</reference>
<feature type="compositionally biased region" description="Basic and acidic residues" evidence="3">
    <location>
        <begin position="507"/>
        <end position="520"/>
    </location>
</feature>
<feature type="compositionally biased region" description="Polar residues" evidence="3">
    <location>
        <begin position="727"/>
        <end position="740"/>
    </location>
</feature>
<dbReference type="SMART" id="SM00233">
    <property type="entry name" value="PH"/>
    <property type="match status" value="1"/>
</dbReference>
<dbReference type="PANTHER" id="PTHR12845">
    <property type="entry name" value="GUANINE NUCLEOTIDE EXCHANGE FACTOR"/>
    <property type="match status" value="1"/>
</dbReference>
<dbReference type="Pfam" id="PF00018">
    <property type="entry name" value="SH3_1"/>
    <property type="match status" value="1"/>
</dbReference>
<dbReference type="PROSITE" id="PS50002">
    <property type="entry name" value="SH3"/>
    <property type="match status" value="1"/>
</dbReference>
<dbReference type="PROSITE" id="PS00741">
    <property type="entry name" value="DH_1"/>
    <property type="match status" value="1"/>
</dbReference>
<feature type="region of interest" description="Disordered" evidence="3">
    <location>
        <begin position="1040"/>
        <end position="1071"/>
    </location>
</feature>
<feature type="compositionally biased region" description="Basic and acidic residues" evidence="3">
    <location>
        <begin position="539"/>
        <end position="570"/>
    </location>
</feature>